<reference evidence="1" key="1">
    <citation type="journal article" date="2020" name="Nature">
        <title>Giant virus diversity and host interactions through global metagenomics.</title>
        <authorList>
            <person name="Schulz F."/>
            <person name="Roux S."/>
            <person name="Paez-Espino D."/>
            <person name="Jungbluth S."/>
            <person name="Walsh D.A."/>
            <person name="Denef V.J."/>
            <person name="McMahon K.D."/>
            <person name="Konstantinidis K.T."/>
            <person name="Eloe-Fadrosh E.A."/>
            <person name="Kyrpides N.C."/>
            <person name="Woyke T."/>
        </authorList>
    </citation>
    <scope>NUCLEOTIDE SEQUENCE</scope>
    <source>
        <strain evidence="1">GVMAG-M-3300009684-20</strain>
    </source>
</reference>
<dbReference type="AlphaFoldDB" id="A0A6C0B4B6"/>
<protein>
    <submittedName>
        <fullName evidence="1">Uncharacterized protein</fullName>
    </submittedName>
</protein>
<proteinExistence type="predicted"/>
<sequence length="168" mass="19488">MKCCFCLAPITEDESNNPFPLCEVDDETSKCCDVCNEAKVLPMRMRVRGSGSPQEARKMAFEIMKTRMTGDLKPFTRADFDAARQEREAAIEQRRVDLKVRLIYHETIEKIKNTGEEYHVYKSDIHDQAVRTGIVENKLRALFPDFEVKTEFVRYPTGPGLQHITIRW</sequence>
<dbReference type="EMBL" id="MN739078">
    <property type="protein sequence ID" value="QHS87065.1"/>
    <property type="molecule type" value="Genomic_DNA"/>
</dbReference>
<accession>A0A6C0B4B6</accession>
<evidence type="ECO:0000313" key="1">
    <source>
        <dbReference type="EMBL" id="QHS87065.1"/>
    </source>
</evidence>
<name>A0A6C0B4B6_9ZZZZ</name>
<organism evidence="1">
    <name type="scientific">viral metagenome</name>
    <dbReference type="NCBI Taxonomy" id="1070528"/>
    <lineage>
        <taxon>unclassified sequences</taxon>
        <taxon>metagenomes</taxon>
        <taxon>organismal metagenomes</taxon>
    </lineage>
</organism>